<proteinExistence type="predicted"/>
<feature type="region of interest" description="Disordered" evidence="1">
    <location>
        <begin position="1"/>
        <end position="47"/>
    </location>
</feature>
<feature type="compositionally biased region" description="Polar residues" evidence="1">
    <location>
        <begin position="292"/>
        <end position="306"/>
    </location>
</feature>
<feature type="compositionally biased region" description="Polar residues" evidence="1">
    <location>
        <begin position="121"/>
        <end position="144"/>
    </location>
</feature>
<sequence>MSSSAQPAEERDRHAPTGNVCLGEEQQQQQQLPADIGEDQKPGQAEDGTVLDCIETAIQRRIAKEEQLDSTEIDLKHWHTWVSDFPVVQNEKRKVCTYYVSRCINYYSKRYRNSIGEGSVAASSSPTVNKSQTPSRRSSETDPSSVDGAQPSSLGLDDLRDTIEIPLPNNKPQPVVFVKRNGHTTYIRPEIVERCGLGGNPTPPRLVIDLRFTTIVNNRGKVYRVSGCSFRVKPGLEADLAIGWDLQEKLQQQSRHTEYSYDMNNSLEDSASIDGREKPTSVTGRNEKTFSHAGSSRHSPTGTATSKDFLDLAHRILDMDMEQRSGADVNVHRDQHRHHSRYGRQHSPSPGPSSGGRRHRPRERGHDSEPSTEARPSRRRRT</sequence>
<feature type="region of interest" description="Disordered" evidence="1">
    <location>
        <begin position="255"/>
        <end position="307"/>
    </location>
</feature>
<dbReference type="AlphaFoldDB" id="A0A9P9WDL9"/>
<gene>
    <name evidence="2" type="ORF">JX265_010892</name>
</gene>
<evidence type="ECO:0000256" key="1">
    <source>
        <dbReference type="SAM" id="MobiDB-lite"/>
    </source>
</evidence>
<dbReference type="EMBL" id="JAFIMR010000037">
    <property type="protein sequence ID" value="KAI1858224.1"/>
    <property type="molecule type" value="Genomic_DNA"/>
</dbReference>
<accession>A0A9P9WDL9</accession>
<feature type="region of interest" description="Disordered" evidence="1">
    <location>
        <begin position="330"/>
        <end position="382"/>
    </location>
</feature>
<evidence type="ECO:0000313" key="3">
    <source>
        <dbReference type="Proteomes" id="UP000829685"/>
    </source>
</evidence>
<feature type="region of interest" description="Disordered" evidence="1">
    <location>
        <begin position="117"/>
        <end position="156"/>
    </location>
</feature>
<keyword evidence="3" id="KW-1185">Reference proteome</keyword>
<feature type="compositionally biased region" description="Basic and acidic residues" evidence="1">
    <location>
        <begin position="274"/>
        <end position="290"/>
    </location>
</feature>
<feature type="compositionally biased region" description="Basic residues" evidence="1">
    <location>
        <begin position="334"/>
        <end position="344"/>
    </location>
</feature>
<reference evidence="2" key="1">
    <citation type="submission" date="2021-03" db="EMBL/GenBank/DDBJ databases">
        <title>Revisited historic fungal species revealed as producer of novel bioactive compounds through whole genome sequencing and comparative genomics.</title>
        <authorList>
            <person name="Vignolle G.A."/>
            <person name="Hochenegger N."/>
            <person name="Mach R.L."/>
            <person name="Mach-Aigner A.R."/>
            <person name="Javad Rahimi M."/>
            <person name="Salim K.A."/>
            <person name="Chan C.M."/>
            <person name="Lim L.B.L."/>
            <person name="Cai F."/>
            <person name="Druzhinina I.S."/>
            <person name="U'Ren J.M."/>
            <person name="Derntl C."/>
        </authorList>
    </citation>
    <scope>NUCLEOTIDE SEQUENCE</scope>
    <source>
        <strain evidence="2">TUCIM 5799</strain>
    </source>
</reference>
<name>A0A9P9WDL9_9PEZI</name>
<evidence type="ECO:0000313" key="2">
    <source>
        <dbReference type="EMBL" id="KAI1858224.1"/>
    </source>
</evidence>
<protein>
    <submittedName>
        <fullName evidence="2">Uncharacterized protein</fullName>
    </submittedName>
</protein>
<dbReference type="Proteomes" id="UP000829685">
    <property type="component" value="Unassembled WGS sequence"/>
</dbReference>
<comment type="caution">
    <text evidence="2">The sequence shown here is derived from an EMBL/GenBank/DDBJ whole genome shotgun (WGS) entry which is preliminary data.</text>
</comment>
<organism evidence="2 3">
    <name type="scientific">Neoarthrinium moseri</name>
    <dbReference type="NCBI Taxonomy" id="1658444"/>
    <lineage>
        <taxon>Eukaryota</taxon>
        <taxon>Fungi</taxon>
        <taxon>Dikarya</taxon>
        <taxon>Ascomycota</taxon>
        <taxon>Pezizomycotina</taxon>
        <taxon>Sordariomycetes</taxon>
        <taxon>Xylariomycetidae</taxon>
        <taxon>Amphisphaeriales</taxon>
        <taxon>Apiosporaceae</taxon>
        <taxon>Neoarthrinium</taxon>
    </lineage>
</organism>